<dbReference type="Proteomes" id="UP000034103">
    <property type="component" value="Chromosome"/>
</dbReference>
<evidence type="ECO:0000256" key="1">
    <source>
        <dbReference type="SAM" id="Phobius"/>
    </source>
</evidence>
<dbReference type="HOGENOM" id="CLU_3045288_0_0_3"/>
<feature type="transmembrane region" description="Helical" evidence="1">
    <location>
        <begin position="20"/>
        <end position="41"/>
    </location>
</feature>
<dbReference type="EMBL" id="CP011304">
    <property type="protein sequence ID" value="AKE63669.1"/>
    <property type="molecule type" value="Genomic_DNA"/>
</dbReference>
<proteinExistence type="predicted"/>
<evidence type="ECO:0000313" key="3">
    <source>
        <dbReference type="Proteomes" id="UP000034103"/>
    </source>
</evidence>
<keyword evidence="1" id="KW-0812">Transmembrane</keyword>
<keyword evidence="1" id="KW-1133">Transmembrane helix</keyword>
<reference evidence="2 3" key="1">
    <citation type="journal article" date="2015" name="Genome Announc.">
        <title>Complete Genome Sequence of Microcystis aeruginosa NIES-2549, a Bloom-Forming Cyanobacterium from Lake Kasumigaura, Japan.</title>
        <authorList>
            <person name="Yamaguchi H."/>
            <person name="Suzuki S."/>
            <person name="Tanabe Y."/>
            <person name="Osana Y."/>
            <person name="Shimura Y."/>
            <person name="Ishida K."/>
            <person name="Kawachi M."/>
        </authorList>
    </citation>
    <scope>NUCLEOTIDE SEQUENCE [LARGE SCALE GENOMIC DNA]</scope>
    <source>
        <strain evidence="2 3">NIES-2549</strain>
    </source>
</reference>
<sequence>MILSVVKGLLIYVNVSQEQWTGFFLICPFWSSMGVSCWGLAVGERGAGEKKADN</sequence>
<organism evidence="2 3">
    <name type="scientific">Microcystis aeruginosa NIES-2549</name>
    <dbReference type="NCBI Taxonomy" id="1641812"/>
    <lineage>
        <taxon>Bacteria</taxon>
        <taxon>Bacillati</taxon>
        <taxon>Cyanobacteriota</taxon>
        <taxon>Cyanophyceae</taxon>
        <taxon>Oscillatoriophycideae</taxon>
        <taxon>Chroococcales</taxon>
        <taxon>Microcystaceae</taxon>
        <taxon>Microcystis</taxon>
    </lineage>
</organism>
<protein>
    <submittedName>
        <fullName evidence="2">Uncharacterized protein</fullName>
    </submittedName>
</protein>
<gene>
    <name evidence="2" type="ORF">MYAER_1311</name>
</gene>
<dbReference type="AlphaFoldDB" id="A0A0F6U3E2"/>
<accession>A0A0F6U3E2</accession>
<evidence type="ECO:0000313" key="2">
    <source>
        <dbReference type="EMBL" id="AKE63669.1"/>
    </source>
</evidence>
<name>A0A0F6U3E2_MICAE</name>
<keyword evidence="1" id="KW-0472">Membrane</keyword>
<dbReference type="PATRIC" id="fig|1641812.3.peg.1355"/>